<dbReference type="GO" id="GO:0005829">
    <property type="term" value="C:cytosol"/>
    <property type="evidence" value="ECO:0007669"/>
    <property type="project" value="TreeGrafter"/>
</dbReference>
<gene>
    <name evidence="2" type="ordered locus">PSMK_19600</name>
</gene>
<name>I0IFT1_PHYMF</name>
<dbReference type="NCBIfam" id="NF005548">
    <property type="entry name" value="PRK07208.1-4"/>
    <property type="match status" value="1"/>
</dbReference>
<evidence type="ECO:0000313" key="3">
    <source>
        <dbReference type="Proteomes" id="UP000007881"/>
    </source>
</evidence>
<proteinExistence type="predicted"/>
<dbReference type="EMBL" id="AP012338">
    <property type="protein sequence ID" value="BAM04119.1"/>
    <property type="molecule type" value="Genomic_DNA"/>
</dbReference>
<dbReference type="InterPro" id="IPR002937">
    <property type="entry name" value="Amino_oxidase"/>
</dbReference>
<evidence type="ECO:0000313" key="2">
    <source>
        <dbReference type="EMBL" id="BAM04119.1"/>
    </source>
</evidence>
<reference evidence="2 3" key="1">
    <citation type="submission" date="2012-02" db="EMBL/GenBank/DDBJ databases">
        <title>Complete genome sequence of Phycisphaera mikurensis NBRC 102666.</title>
        <authorList>
            <person name="Ankai A."/>
            <person name="Hosoyama A."/>
            <person name="Terui Y."/>
            <person name="Sekine M."/>
            <person name="Fukai R."/>
            <person name="Kato Y."/>
            <person name="Nakamura S."/>
            <person name="Yamada-Narita S."/>
            <person name="Kawakoshi A."/>
            <person name="Fukunaga Y."/>
            <person name="Yamazaki S."/>
            <person name="Fujita N."/>
        </authorList>
    </citation>
    <scope>NUCLEOTIDE SEQUENCE [LARGE SCALE GENOMIC DNA]</scope>
    <source>
        <strain evidence="3">NBRC 102666 / KCTC 22515 / FYK2301M01</strain>
    </source>
</reference>
<dbReference type="GO" id="GO:0016491">
    <property type="term" value="F:oxidoreductase activity"/>
    <property type="evidence" value="ECO:0007669"/>
    <property type="project" value="InterPro"/>
</dbReference>
<protein>
    <recommendedName>
        <fullName evidence="1">Amine oxidase domain-containing protein</fullName>
    </recommendedName>
</protein>
<dbReference type="KEGG" id="phm:PSMK_19600"/>
<evidence type="ECO:0000259" key="1">
    <source>
        <dbReference type="Pfam" id="PF01593"/>
    </source>
</evidence>
<dbReference type="PANTHER" id="PTHR21197">
    <property type="entry name" value="UDP-GALACTOPYRANOSE MUTASE"/>
    <property type="match status" value="1"/>
</dbReference>
<keyword evidence="3" id="KW-1185">Reference proteome</keyword>
<dbReference type="AlphaFoldDB" id="I0IFT1"/>
<accession>I0IFT1</accession>
<dbReference type="Proteomes" id="UP000007881">
    <property type="component" value="Chromosome"/>
</dbReference>
<dbReference type="NCBIfam" id="NF005545">
    <property type="entry name" value="PRK07208.1-1"/>
    <property type="match status" value="1"/>
</dbReference>
<dbReference type="Pfam" id="PF01593">
    <property type="entry name" value="Amino_oxidase"/>
    <property type="match status" value="1"/>
</dbReference>
<dbReference type="NCBIfam" id="NF005546">
    <property type="entry name" value="PRK07208.1-2"/>
    <property type="match status" value="1"/>
</dbReference>
<dbReference type="SUPFAM" id="SSF51971">
    <property type="entry name" value="Nucleotide-binding domain"/>
    <property type="match status" value="1"/>
</dbReference>
<sequence>MKTLVVGGGPAGLTAAYELLKHDPDAAPLVLEATDQVGGIARTEVYKGYRFDIGGHRFFTKVKEVEEMWHEVMGDDFIDVPRQSRIYYQGKYYDYPLSIGNTLSNLGVYESARILLSYLKWKVKPSEQEENFEQWVSNRFGGRLFWHFFRTYTEKVWGIPCTEIRADWAAQRIKDLSLKKAVLDALTGKSDTTSLIKTFKYPPLGPGQMWERFAEIIEAKGGEVRMQTRVHRFHREGKRIVSAEVRSHTDHADHPGDHDAEADAIEGKTYPIEADQVISTMPLTTLVRAMDPPAPDDVLAAADGLNYRDFLIVTLILDRKDPFPDNWIYIHSPEVKVGRIQNFRSWSEAMVPDPNHASIGMEYFCHRGDGLWTSTDEELIALATEELGKLGLSKAEAVIDGTVIRQPKAYPVYDADYKRHVETIEQWVKTLENLHTVGRNGMHRYNNQDHSMLSAMHAARNVLGGAYDPWNINVERSYHEEFVVKPKDGKAANKDATSGLEEAAVAVERMQPQPVGSDKAAS</sequence>
<dbReference type="InterPro" id="IPR036188">
    <property type="entry name" value="FAD/NAD-bd_sf"/>
</dbReference>
<dbReference type="eggNOG" id="COG1232">
    <property type="taxonomic scope" value="Bacteria"/>
</dbReference>
<dbReference type="PANTHER" id="PTHR21197:SF0">
    <property type="entry name" value="UDP-GALACTOPYRANOSE MUTASE"/>
    <property type="match status" value="1"/>
</dbReference>
<feature type="domain" description="Amine oxidase" evidence="1">
    <location>
        <begin position="11"/>
        <end position="392"/>
    </location>
</feature>
<dbReference type="Gene3D" id="3.50.50.60">
    <property type="entry name" value="FAD/NAD(P)-binding domain"/>
    <property type="match status" value="1"/>
</dbReference>
<dbReference type="GO" id="GO:0008767">
    <property type="term" value="F:UDP-galactopyranose mutase activity"/>
    <property type="evidence" value="ECO:0007669"/>
    <property type="project" value="TreeGrafter"/>
</dbReference>
<dbReference type="HOGENOM" id="CLU_026719_1_0_0"/>
<dbReference type="NCBIfam" id="NF005547">
    <property type="entry name" value="PRK07208.1-3"/>
    <property type="match status" value="1"/>
</dbReference>
<organism evidence="2 3">
    <name type="scientific">Phycisphaera mikurensis (strain NBRC 102666 / KCTC 22515 / FYK2301M01)</name>
    <dbReference type="NCBI Taxonomy" id="1142394"/>
    <lineage>
        <taxon>Bacteria</taxon>
        <taxon>Pseudomonadati</taxon>
        <taxon>Planctomycetota</taxon>
        <taxon>Phycisphaerae</taxon>
        <taxon>Phycisphaerales</taxon>
        <taxon>Phycisphaeraceae</taxon>
        <taxon>Phycisphaera</taxon>
    </lineage>
</organism>
<dbReference type="GO" id="GO:0050660">
    <property type="term" value="F:flavin adenine dinucleotide binding"/>
    <property type="evidence" value="ECO:0007669"/>
    <property type="project" value="TreeGrafter"/>
</dbReference>
<dbReference type="STRING" id="1142394.PSMK_19600"/>